<dbReference type="SUPFAM" id="SSF50814">
    <property type="entry name" value="Lipocalins"/>
    <property type="match status" value="1"/>
</dbReference>
<dbReference type="OrthoDB" id="10258187at2759"/>
<dbReference type="PANTHER" id="PTHR33970">
    <property type="entry name" value="VIOLAXANTHIN DE-EPOXIDASE, CHLOROPLASTIC-RELATED"/>
    <property type="match status" value="1"/>
</dbReference>
<comment type="caution">
    <text evidence="3">The sequence shown here is derived from an EMBL/GenBank/DDBJ whole genome shotgun (WGS) entry which is preliminary data.</text>
</comment>
<dbReference type="InterPro" id="IPR012674">
    <property type="entry name" value="Calycin"/>
</dbReference>
<name>A0A9W7LBM5_9STRA</name>
<keyword evidence="4" id="KW-1185">Reference proteome</keyword>
<reference evidence="4" key="1">
    <citation type="journal article" date="2023" name="Commun. Biol.">
        <title>Genome analysis of Parmales, the sister group of diatoms, reveals the evolutionary specialization of diatoms from phago-mixotrophs to photoautotrophs.</title>
        <authorList>
            <person name="Ban H."/>
            <person name="Sato S."/>
            <person name="Yoshikawa S."/>
            <person name="Yamada K."/>
            <person name="Nakamura Y."/>
            <person name="Ichinomiya M."/>
            <person name="Sato N."/>
            <person name="Blanc-Mathieu R."/>
            <person name="Endo H."/>
            <person name="Kuwata A."/>
            <person name="Ogata H."/>
        </authorList>
    </citation>
    <scope>NUCLEOTIDE SEQUENCE [LARGE SCALE GENOMIC DNA]</scope>
</reference>
<dbReference type="Gene3D" id="2.40.128.20">
    <property type="match status" value="1"/>
</dbReference>
<feature type="domain" description="VDE lipocalin" evidence="2">
    <location>
        <begin position="53"/>
        <end position="294"/>
    </location>
</feature>
<keyword evidence="1" id="KW-0732">Signal</keyword>
<proteinExistence type="predicted"/>
<evidence type="ECO:0000313" key="4">
    <source>
        <dbReference type="Proteomes" id="UP001165065"/>
    </source>
</evidence>
<sequence>MSNTKDTFFSATGPKFITSTLLAASLLLTPISSHVPSVFNPPALASDGKAIGLCLLQSCRLPLLKCISNPNCLANVICINTCNNSPDETGCQIKCGDVFENKVVGEFNKCAVSDKTCVPQRQDDGSYPVPKDEVLVKEFPTSFFNGKLYITAGQNKLFDVFPCQVHFFTETEKGKFYGKLNWRIEEPDGEEFNREAVQEFIQDKEKPGHMINHDNEYLHYKDDWYILDYEPEGSSTPPFVLVYYRGSNDAWDGYGGAFVYTKSSTFPEELRPRLREAARKVGYEFDKDFTITDNTCGVQSDEDRLILREKFLASGALLTEKQVASEMVRIRGSASNGVKAQKIFFGNEGEQVRKAVGNLEGELEKFVQEVRDREGGEGGEIIYVLHGMNYAG</sequence>
<protein>
    <recommendedName>
        <fullName evidence="2">VDE lipocalin domain-containing protein</fullName>
    </recommendedName>
</protein>
<dbReference type="GO" id="GO:0046422">
    <property type="term" value="F:violaxanthin de-epoxidase activity"/>
    <property type="evidence" value="ECO:0007669"/>
    <property type="project" value="InterPro"/>
</dbReference>
<dbReference type="Pfam" id="PF07137">
    <property type="entry name" value="VDE"/>
    <property type="match status" value="1"/>
</dbReference>
<dbReference type="InterPro" id="IPR044682">
    <property type="entry name" value="VDE"/>
</dbReference>
<feature type="chain" id="PRO_5040821947" description="VDE lipocalin domain-containing protein" evidence="1">
    <location>
        <begin position="34"/>
        <end position="392"/>
    </location>
</feature>
<dbReference type="PANTHER" id="PTHR33970:SF1">
    <property type="entry name" value="VIOLAXANTHIN DE-EPOXIDASE, CHLOROPLASTIC"/>
    <property type="match status" value="1"/>
</dbReference>
<dbReference type="Proteomes" id="UP001165065">
    <property type="component" value="Unassembled WGS sequence"/>
</dbReference>
<gene>
    <name evidence="3" type="ORF">TrCOL_g7830</name>
</gene>
<organism evidence="3 4">
    <name type="scientific">Triparma columacea</name>
    <dbReference type="NCBI Taxonomy" id="722753"/>
    <lineage>
        <taxon>Eukaryota</taxon>
        <taxon>Sar</taxon>
        <taxon>Stramenopiles</taxon>
        <taxon>Ochrophyta</taxon>
        <taxon>Bolidophyceae</taxon>
        <taxon>Parmales</taxon>
        <taxon>Triparmaceae</taxon>
        <taxon>Triparma</taxon>
    </lineage>
</organism>
<accession>A0A9W7LBM5</accession>
<dbReference type="EMBL" id="BRYA01001457">
    <property type="protein sequence ID" value="GMI43631.1"/>
    <property type="molecule type" value="Genomic_DNA"/>
</dbReference>
<feature type="signal peptide" evidence="1">
    <location>
        <begin position="1"/>
        <end position="33"/>
    </location>
</feature>
<evidence type="ECO:0000256" key="1">
    <source>
        <dbReference type="SAM" id="SignalP"/>
    </source>
</evidence>
<dbReference type="AlphaFoldDB" id="A0A9W7LBM5"/>
<dbReference type="GO" id="GO:0010028">
    <property type="term" value="P:xanthophyll cycle"/>
    <property type="evidence" value="ECO:0007669"/>
    <property type="project" value="InterPro"/>
</dbReference>
<evidence type="ECO:0000313" key="3">
    <source>
        <dbReference type="EMBL" id="GMI43631.1"/>
    </source>
</evidence>
<dbReference type="InterPro" id="IPR010788">
    <property type="entry name" value="VDE_dom"/>
</dbReference>
<evidence type="ECO:0000259" key="2">
    <source>
        <dbReference type="Pfam" id="PF07137"/>
    </source>
</evidence>